<dbReference type="GO" id="GO:0046373">
    <property type="term" value="P:L-arabinose metabolic process"/>
    <property type="evidence" value="ECO:0007669"/>
    <property type="project" value="InterPro"/>
</dbReference>
<dbReference type="EC" id="3.2.1.55" evidence="4"/>
<dbReference type="EMBL" id="JACHVC010000006">
    <property type="protein sequence ID" value="MBC2605102.1"/>
    <property type="molecule type" value="Genomic_DNA"/>
</dbReference>
<evidence type="ECO:0000313" key="9">
    <source>
        <dbReference type="EMBL" id="MBC2605102.1"/>
    </source>
</evidence>
<dbReference type="InterPro" id="IPR013780">
    <property type="entry name" value="Glyco_hydro_b"/>
</dbReference>
<feature type="domain" description="Alpha-L-arabinofuranosidase C-terminal" evidence="8">
    <location>
        <begin position="289"/>
        <end position="480"/>
    </location>
</feature>
<dbReference type="SMART" id="SM00813">
    <property type="entry name" value="Alpha-L-AF_C"/>
    <property type="match status" value="1"/>
</dbReference>
<dbReference type="PANTHER" id="PTHR43576">
    <property type="entry name" value="ALPHA-L-ARABINOFURANOSIDASE C-RELATED"/>
    <property type="match status" value="1"/>
</dbReference>
<keyword evidence="6" id="KW-0119">Carbohydrate metabolism</keyword>
<dbReference type="RefSeq" id="WP_185659616.1">
    <property type="nucleotide sequence ID" value="NZ_CAWPOO010000006.1"/>
</dbReference>
<evidence type="ECO:0000256" key="5">
    <source>
        <dbReference type="ARBA" id="ARBA00022801"/>
    </source>
</evidence>
<dbReference type="SUPFAM" id="SSF51011">
    <property type="entry name" value="Glycosyl hydrolase domain"/>
    <property type="match status" value="1"/>
</dbReference>
<dbReference type="Pfam" id="PF06964">
    <property type="entry name" value="Alpha-L-AF_C"/>
    <property type="match status" value="1"/>
</dbReference>
<organism evidence="9 10">
    <name type="scientific">Pelagicoccus albus</name>
    <dbReference type="NCBI Taxonomy" id="415222"/>
    <lineage>
        <taxon>Bacteria</taxon>
        <taxon>Pseudomonadati</taxon>
        <taxon>Verrucomicrobiota</taxon>
        <taxon>Opitutia</taxon>
        <taxon>Puniceicoccales</taxon>
        <taxon>Pelagicoccaceae</taxon>
        <taxon>Pelagicoccus</taxon>
    </lineage>
</organism>
<dbReference type="SUPFAM" id="SSF51445">
    <property type="entry name" value="(Trans)glycosidases"/>
    <property type="match status" value="1"/>
</dbReference>
<dbReference type="Gene3D" id="2.60.40.1180">
    <property type="entry name" value="Golgi alpha-mannosidase II"/>
    <property type="match status" value="1"/>
</dbReference>
<dbReference type="PANTHER" id="PTHR43576:SF2">
    <property type="entry name" value="INTRACELLULAR EXO-ALPHA-L-ARABINOFURANOSIDASE 2"/>
    <property type="match status" value="1"/>
</dbReference>
<gene>
    <name evidence="9" type="ORF">H5P27_03510</name>
</gene>
<evidence type="ECO:0000259" key="8">
    <source>
        <dbReference type="SMART" id="SM00813"/>
    </source>
</evidence>
<evidence type="ECO:0000256" key="2">
    <source>
        <dbReference type="ARBA" id="ARBA00007186"/>
    </source>
</evidence>
<sequence>MTVNPEESNGTISSHLYGHFAEHLGRGIYDGFWKKDAAGDYIIRDDVVAAMKELGVPNLRWPGGCFADYYFWEHGIGPKEDRPSVVNNLWGGVTEDNSVGTHEFMDLVAELETEPIVVGNVGSGTVEDMANWWQYLNHPGESPMSKLRAENGREEPWNVHFFGVGNESWGCGGSMRPEYYADLYRRFSTFLHAYGDVKPFRIATGPAEDDYNWTEVVMERAGDMIDGIDLHYYTLDGSWSTHKGQAVNFDEGGWFRLMKRAMFMDELLTNHSAIMDEYDPEKRVWLIVGEWGTWHEQEEGSHPGFLYQQNTLRDALTASVTLDIFHQHLDRVKMANIAQTINVLQAMILTDGERMLRTPTYHTFDLYKPHREATALAFELEAGEYAGEGETLPAVSATVSKNEEGRIHVSLTNIDPNEARTVEVSFDGIKKLKIKSARILTAEEMNARNTFDAPDALVPTEFEGAKFAKGKLVVSLPAKSLVTIGLE</sequence>
<name>A0A7X1B3Y6_9BACT</name>
<keyword evidence="10" id="KW-1185">Reference proteome</keyword>
<keyword evidence="7" id="KW-0326">Glycosidase</keyword>
<dbReference type="Pfam" id="PF22848">
    <property type="entry name" value="ASD1_dom"/>
    <property type="match status" value="1"/>
</dbReference>
<dbReference type="Gene3D" id="3.20.20.80">
    <property type="entry name" value="Glycosidases"/>
    <property type="match status" value="1"/>
</dbReference>
<proteinExistence type="inferred from homology"/>
<protein>
    <recommendedName>
        <fullName evidence="4">non-reducing end alpha-L-arabinofuranosidase</fullName>
        <ecNumber evidence="4">3.2.1.55</ecNumber>
    </recommendedName>
</protein>
<comment type="similarity">
    <text evidence="2">Belongs to the glycosyl hydrolase 51 family.</text>
</comment>
<dbReference type="InterPro" id="IPR017853">
    <property type="entry name" value="GH"/>
</dbReference>
<comment type="subunit">
    <text evidence="3">Homohexamer; trimer of dimers.</text>
</comment>
<dbReference type="GO" id="GO:0046556">
    <property type="term" value="F:alpha-L-arabinofuranosidase activity"/>
    <property type="evidence" value="ECO:0007669"/>
    <property type="project" value="UniProtKB-EC"/>
</dbReference>
<evidence type="ECO:0000313" key="10">
    <source>
        <dbReference type="Proteomes" id="UP000526501"/>
    </source>
</evidence>
<evidence type="ECO:0000256" key="6">
    <source>
        <dbReference type="ARBA" id="ARBA00023277"/>
    </source>
</evidence>
<evidence type="ECO:0000256" key="7">
    <source>
        <dbReference type="ARBA" id="ARBA00023295"/>
    </source>
</evidence>
<dbReference type="Proteomes" id="UP000526501">
    <property type="component" value="Unassembled WGS sequence"/>
</dbReference>
<comment type="catalytic activity">
    <reaction evidence="1">
        <text>Hydrolysis of terminal non-reducing alpha-L-arabinofuranoside residues in alpha-L-arabinosides.</text>
        <dbReference type="EC" id="3.2.1.55"/>
    </reaction>
</comment>
<evidence type="ECO:0000256" key="1">
    <source>
        <dbReference type="ARBA" id="ARBA00001462"/>
    </source>
</evidence>
<dbReference type="InterPro" id="IPR055235">
    <property type="entry name" value="ASD1_cat"/>
</dbReference>
<evidence type="ECO:0000256" key="3">
    <source>
        <dbReference type="ARBA" id="ARBA00011165"/>
    </source>
</evidence>
<comment type="caution">
    <text evidence="9">The sequence shown here is derived from an EMBL/GenBank/DDBJ whole genome shotgun (WGS) entry which is preliminary data.</text>
</comment>
<keyword evidence="5" id="KW-0378">Hydrolase</keyword>
<dbReference type="InterPro" id="IPR010720">
    <property type="entry name" value="Alpha-L-AF_C"/>
</dbReference>
<evidence type="ECO:0000256" key="4">
    <source>
        <dbReference type="ARBA" id="ARBA00012670"/>
    </source>
</evidence>
<dbReference type="GO" id="GO:0000272">
    <property type="term" value="P:polysaccharide catabolic process"/>
    <property type="evidence" value="ECO:0007669"/>
    <property type="project" value="TreeGrafter"/>
</dbReference>
<accession>A0A7X1B3Y6</accession>
<dbReference type="AlphaFoldDB" id="A0A7X1B3Y6"/>
<reference evidence="9 10" key="1">
    <citation type="submission" date="2020-07" db="EMBL/GenBank/DDBJ databases">
        <authorList>
            <person name="Feng X."/>
        </authorList>
    </citation>
    <scope>NUCLEOTIDE SEQUENCE [LARGE SCALE GENOMIC DNA]</scope>
    <source>
        <strain evidence="9 10">JCM23202</strain>
    </source>
</reference>